<evidence type="ECO:0000313" key="7">
    <source>
        <dbReference type="Proteomes" id="UP001149074"/>
    </source>
</evidence>
<comment type="similarity">
    <text evidence="4">Belongs to the AIM11 family.</text>
</comment>
<reference evidence="6" key="2">
    <citation type="journal article" date="2023" name="IMA Fungus">
        <title>Comparative genomic study of the Penicillium genus elucidates a diverse pangenome and 15 lateral gene transfer events.</title>
        <authorList>
            <person name="Petersen C."/>
            <person name="Sorensen T."/>
            <person name="Nielsen M.R."/>
            <person name="Sondergaard T.E."/>
            <person name="Sorensen J.L."/>
            <person name="Fitzpatrick D.A."/>
            <person name="Frisvad J.C."/>
            <person name="Nielsen K.L."/>
        </authorList>
    </citation>
    <scope>NUCLEOTIDE SEQUENCE</scope>
    <source>
        <strain evidence="6">IBT 30761</strain>
    </source>
</reference>
<dbReference type="GO" id="GO:0016020">
    <property type="term" value="C:membrane"/>
    <property type="evidence" value="ECO:0007669"/>
    <property type="project" value="UniProtKB-SubCell"/>
</dbReference>
<evidence type="ECO:0000256" key="4">
    <source>
        <dbReference type="RuleBase" id="RU367098"/>
    </source>
</evidence>
<dbReference type="OrthoDB" id="3558022at2759"/>
<evidence type="ECO:0000256" key="5">
    <source>
        <dbReference type="SAM" id="MobiDB-lite"/>
    </source>
</evidence>
<evidence type="ECO:0000256" key="3">
    <source>
        <dbReference type="ARBA" id="ARBA00023136"/>
    </source>
</evidence>
<organism evidence="6 7">
    <name type="scientific">Penicillium argentinense</name>
    <dbReference type="NCBI Taxonomy" id="1131581"/>
    <lineage>
        <taxon>Eukaryota</taxon>
        <taxon>Fungi</taxon>
        <taxon>Dikarya</taxon>
        <taxon>Ascomycota</taxon>
        <taxon>Pezizomycotina</taxon>
        <taxon>Eurotiomycetes</taxon>
        <taxon>Eurotiomycetidae</taxon>
        <taxon>Eurotiales</taxon>
        <taxon>Aspergillaceae</taxon>
        <taxon>Penicillium</taxon>
    </lineage>
</organism>
<dbReference type="Proteomes" id="UP001149074">
    <property type="component" value="Unassembled WGS sequence"/>
</dbReference>
<dbReference type="PANTHER" id="PTHR39136:SF1">
    <property type="entry name" value="ALTERED INHERITANCE OF MITOCHONDRIA PROTEIN 11"/>
    <property type="match status" value="1"/>
</dbReference>
<dbReference type="InterPro" id="IPR038814">
    <property type="entry name" value="AIM11"/>
</dbReference>
<dbReference type="AlphaFoldDB" id="A0A9W9G2Z4"/>
<keyword evidence="3 4" id="KW-0472">Membrane</keyword>
<gene>
    <name evidence="4" type="primary">AIM11</name>
    <name evidence="6" type="ORF">N7532_001568</name>
</gene>
<accession>A0A9W9G2Z4</accession>
<dbReference type="PANTHER" id="PTHR39136">
    <property type="entry name" value="ALTERED INHERITANCE OF MITOCHONDRIA PROTEIN 11"/>
    <property type="match status" value="1"/>
</dbReference>
<dbReference type="EMBL" id="JAPQKI010000002">
    <property type="protein sequence ID" value="KAJ5111033.1"/>
    <property type="molecule type" value="Genomic_DNA"/>
</dbReference>
<dbReference type="GO" id="GO:0005739">
    <property type="term" value="C:mitochondrion"/>
    <property type="evidence" value="ECO:0007669"/>
    <property type="project" value="TreeGrafter"/>
</dbReference>
<keyword evidence="7" id="KW-1185">Reference proteome</keyword>
<sequence>MLSFLGWGSSSKSDANTPKHQDNASTKPDQSSSQLSPAATPTSTQLAQPPATKDTTNLKLLVGGMAFFAFSVFITRRAHIKKRIACIPPFYTSSMFHQPQANGAMEAFEALNLATINVMSFGMMTAGGIMYMLDVNGVDDMRRIMRGGLEGAAAGKSDEELEKEVTDWVASVLGDRFEKQLEKERAKKRELGELKE</sequence>
<proteinExistence type="inferred from homology"/>
<feature type="transmembrane region" description="Helical" evidence="4">
    <location>
        <begin position="58"/>
        <end position="75"/>
    </location>
</feature>
<protein>
    <recommendedName>
        <fullName evidence="4">Altered inheritance of mitochondria protein 11</fullName>
    </recommendedName>
</protein>
<feature type="region of interest" description="Disordered" evidence="5">
    <location>
        <begin position="1"/>
        <end position="52"/>
    </location>
</feature>
<name>A0A9W9G2Z4_9EURO</name>
<evidence type="ECO:0000313" key="6">
    <source>
        <dbReference type="EMBL" id="KAJ5111033.1"/>
    </source>
</evidence>
<reference evidence="6" key="1">
    <citation type="submission" date="2022-11" db="EMBL/GenBank/DDBJ databases">
        <authorList>
            <person name="Petersen C."/>
        </authorList>
    </citation>
    <scope>NUCLEOTIDE SEQUENCE</scope>
    <source>
        <strain evidence="6">IBT 30761</strain>
    </source>
</reference>
<keyword evidence="1 4" id="KW-0812">Transmembrane</keyword>
<comment type="caution">
    <text evidence="6">The sequence shown here is derived from an EMBL/GenBank/DDBJ whole genome shotgun (WGS) entry which is preliminary data.</text>
</comment>
<keyword evidence="2 4" id="KW-1133">Transmembrane helix</keyword>
<evidence type="ECO:0000256" key="1">
    <source>
        <dbReference type="ARBA" id="ARBA00022692"/>
    </source>
</evidence>
<feature type="compositionally biased region" description="Polar residues" evidence="5">
    <location>
        <begin position="23"/>
        <end position="52"/>
    </location>
</feature>
<evidence type="ECO:0000256" key="2">
    <source>
        <dbReference type="ARBA" id="ARBA00022989"/>
    </source>
</evidence>
<comment type="subcellular location">
    <subcellularLocation>
        <location evidence="4">Membrane</location>
        <topology evidence="4">Multi-pass membrane protein</topology>
    </subcellularLocation>
</comment>